<sequence>MVNRLPAGSTWTATGIGRSEFTLAAHAIAMGGHVRVGFEDNLYLSRGVLAKSNGELVGKVVEMAKLLGREIATPVEARKILGLKPGIV</sequence>
<dbReference type="EMBL" id="VSSQ01142002">
    <property type="protein sequence ID" value="MPN63094.1"/>
    <property type="molecule type" value="Genomic_DNA"/>
</dbReference>
<dbReference type="InterPro" id="IPR008567">
    <property type="entry name" value="BKACE"/>
</dbReference>
<dbReference type="Gene3D" id="3.20.20.70">
    <property type="entry name" value="Aldolase class I"/>
    <property type="match status" value="1"/>
</dbReference>
<evidence type="ECO:0000313" key="5">
    <source>
        <dbReference type="EMBL" id="MPN63094.1"/>
    </source>
</evidence>
<evidence type="ECO:0000256" key="1">
    <source>
        <dbReference type="ARBA" id="ARBA00001947"/>
    </source>
</evidence>
<proteinExistence type="predicted"/>
<dbReference type="GO" id="GO:0043720">
    <property type="term" value="F:3-keto-5-aminohexanoate cleavage activity"/>
    <property type="evidence" value="ECO:0007669"/>
    <property type="project" value="InterPro"/>
</dbReference>
<dbReference type="Pfam" id="PF05853">
    <property type="entry name" value="BKACE"/>
    <property type="match status" value="1"/>
</dbReference>
<keyword evidence="3" id="KW-0479">Metal-binding</keyword>
<keyword evidence="4" id="KW-0862">Zinc</keyword>
<comment type="cofactor">
    <cofactor evidence="1">
        <name>Zn(2+)</name>
        <dbReference type="ChEBI" id="CHEBI:29105"/>
    </cofactor>
</comment>
<evidence type="ECO:0000256" key="3">
    <source>
        <dbReference type="ARBA" id="ARBA00022723"/>
    </source>
</evidence>
<keyword evidence="2 5" id="KW-0808">Transferase</keyword>
<name>A0A645JSP4_9ZZZZ</name>
<dbReference type="PANTHER" id="PTHR37418">
    <property type="entry name" value="3-KETO-5-AMINOHEXANOATE CLEAVAGE ENZYME-RELATED"/>
    <property type="match status" value="1"/>
</dbReference>
<evidence type="ECO:0000256" key="2">
    <source>
        <dbReference type="ARBA" id="ARBA00022679"/>
    </source>
</evidence>
<dbReference type="InterPro" id="IPR013785">
    <property type="entry name" value="Aldolase_TIM"/>
</dbReference>
<organism evidence="5">
    <name type="scientific">bioreactor metagenome</name>
    <dbReference type="NCBI Taxonomy" id="1076179"/>
    <lineage>
        <taxon>unclassified sequences</taxon>
        <taxon>metagenomes</taxon>
        <taxon>ecological metagenomes</taxon>
    </lineage>
</organism>
<gene>
    <name evidence="5" type="primary">kce_27</name>
    <name evidence="5" type="ORF">SDC9_210848</name>
</gene>
<keyword evidence="5" id="KW-0012">Acyltransferase</keyword>
<evidence type="ECO:0000256" key="4">
    <source>
        <dbReference type="ARBA" id="ARBA00022833"/>
    </source>
</evidence>
<dbReference type="AlphaFoldDB" id="A0A645JSP4"/>
<dbReference type="GO" id="GO:0046872">
    <property type="term" value="F:metal ion binding"/>
    <property type="evidence" value="ECO:0007669"/>
    <property type="project" value="UniProtKB-KW"/>
</dbReference>
<accession>A0A645JSP4</accession>
<protein>
    <submittedName>
        <fullName evidence="5">3-keto-5-aminohexanoate cleavage enzyme</fullName>
        <ecNumber evidence="5">2.3.1.247</ecNumber>
    </submittedName>
</protein>
<dbReference type="EC" id="2.3.1.247" evidence="5"/>
<reference evidence="5" key="1">
    <citation type="submission" date="2019-08" db="EMBL/GenBank/DDBJ databases">
        <authorList>
            <person name="Kucharzyk K."/>
            <person name="Murdoch R.W."/>
            <person name="Higgins S."/>
            <person name="Loffler F."/>
        </authorList>
    </citation>
    <scope>NUCLEOTIDE SEQUENCE</scope>
</reference>
<comment type="caution">
    <text evidence="5">The sequence shown here is derived from an EMBL/GenBank/DDBJ whole genome shotgun (WGS) entry which is preliminary data.</text>
</comment>
<dbReference type="PANTHER" id="PTHR37418:SF2">
    <property type="entry name" value="3-KETO-5-AMINOHEXANOATE CLEAVAGE ENZYME"/>
    <property type="match status" value="1"/>
</dbReference>